<name>A0ABW4JI94_9BACL</name>
<reference evidence="3" key="1">
    <citation type="journal article" date="2019" name="Int. J. Syst. Evol. Microbiol.">
        <title>The Global Catalogue of Microorganisms (GCM) 10K type strain sequencing project: providing services to taxonomists for standard genome sequencing and annotation.</title>
        <authorList>
            <consortium name="The Broad Institute Genomics Platform"/>
            <consortium name="The Broad Institute Genome Sequencing Center for Infectious Disease"/>
            <person name="Wu L."/>
            <person name="Ma J."/>
        </authorList>
    </citation>
    <scope>NUCLEOTIDE SEQUENCE [LARGE SCALE GENOMIC DNA]</scope>
    <source>
        <strain evidence="3">CGMCC 1.12286</strain>
    </source>
</reference>
<evidence type="ECO:0000313" key="2">
    <source>
        <dbReference type="EMBL" id="MFD1676077.1"/>
    </source>
</evidence>
<feature type="domain" description="Antirepressor protein C-terminal" evidence="1">
    <location>
        <begin position="147"/>
        <end position="228"/>
    </location>
</feature>
<dbReference type="RefSeq" id="WP_377943970.1">
    <property type="nucleotide sequence ID" value="NZ_JBHUCX010000043.1"/>
</dbReference>
<sequence length="237" mass="27756">MGRVFRYVFRGQSTIRVIVGSAQPVLVFRDVCAALGIKQTALTFAALKDDERETRVAYDEDERQRFLCLNIRGINSVLGMNPDVMFERWFRYTLLPQLRELHRFEQEKKLPRDYVEALEALLVTERELVRLQNQVEQSSPIKVEHHNVENALTMNQVAKTLRYGRNRLFVLLREQGFLLKDNTPYQRYLEQGLFVVRAITIEGKSGRIPRTQTLVTPKGMQRIRQLLEQQQQHSIAQ</sequence>
<dbReference type="EMBL" id="JBHUCX010000043">
    <property type="protein sequence ID" value="MFD1676077.1"/>
    <property type="molecule type" value="Genomic_DNA"/>
</dbReference>
<dbReference type="InterPro" id="IPR005039">
    <property type="entry name" value="Ant_C"/>
</dbReference>
<comment type="caution">
    <text evidence="2">The sequence shown here is derived from an EMBL/GenBank/DDBJ whole genome shotgun (WGS) entry which is preliminary data.</text>
</comment>
<accession>A0ABW4JI94</accession>
<keyword evidence="3" id="KW-1185">Reference proteome</keyword>
<dbReference type="Pfam" id="PF03374">
    <property type="entry name" value="ANT"/>
    <property type="match status" value="1"/>
</dbReference>
<protein>
    <submittedName>
        <fullName evidence="2">Phage antirepressor KilAC domain-containing protein</fullName>
    </submittedName>
</protein>
<dbReference type="Proteomes" id="UP001597079">
    <property type="component" value="Unassembled WGS sequence"/>
</dbReference>
<evidence type="ECO:0000259" key="1">
    <source>
        <dbReference type="Pfam" id="PF03374"/>
    </source>
</evidence>
<evidence type="ECO:0000313" key="3">
    <source>
        <dbReference type="Proteomes" id="UP001597079"/>
    </source>
</evidence>
<organism evidence="2 3">
    <name type="scientific">Alicyclobacillus fodiniaquatilis</name>
    <dbReference type="NCBI Taxonomy" id="1661150"/>
    <lineage>
        <taxon>Bacteria</taxon>
        <taxon>Bacillati</taxon>
        <taxon>Bacillota</taxon>
        <taxon>Bacilli</taxon>
        <taxon>Bacillales</taxon>
        <taxon>Alicyclobacillaceae</taxon>
        <taxon>Alicyclobacillus</taxon>
    </lineage>
</organism>
<proteinExistence type="predicted"/>
<gene>
    <name evidence="2" type="ORF">ACFSB2_15340</name>
</gene>